<dbReference type="InterPro" id="IPR017871">
    <property type="entry name" value="ABC_transporter-like_CS"/>
</dbReference>
<feature type="compositionally biased region" description="Low complexity" evidence="15">
    <location>
        <begin position="40"/>
        <end position="49"/>
    </location>
</feature>
<evidence type="ECO:0000256" key="10">
    <source>
        <dbReference type="ARBA" id="ARBA00022840"/>
    </source>
</evidence>
<dbReference type="EMBL" id="JBHTJO010000001">
    <property type="protein sequence ID" value="MFD0985560.1"/>
    <property type="molecule type" value="Genomic_DNA"/>
</dbReference>
<accession>A0ABW3J560</accession>
<dbReference type="Pfam" id="PF12399">
    <property type="entry name" value="BCA_ABC_TP_C"/>
    <property type="match status" value="1"/>
</dbReference>
<comment type="similarity">
    <text evidence="3">Belongs to the ABC transporter superfamily. Outer membrane lipopolysaccharide export (TC 1.B.42) family.</text>
</comment>
<evidence type="ECO:0000256" key="14">
    <source>
        <dbReference type="ARBA" id="ARBA00026081"/>
    </source>
</evidence>
<dbReference type="PROSITE" id="PS50893">
    <property type="entry name" value="ABC_TRANSPORTER_2"/>
    <property type="match status" value="1"/>
</dbReference>
<protein>
    <recommendedName>
        <fullName evidence="4">Lipopolysaccharide export system ATP-binding protein LptB</fullName>
    </recommendedName>
</protein>
<evidence type="ECO:0000256" key="5">
    <source>
        <dbReference type="ARBA" id="ARBA00022448"/>
    </source>
</evidence>
<keyword evidence="6" id="KW-1003">Cell membrane</keyword>
<evidence type="ECO:0000256" key="13">
    <source>
        <dbReference type="ARBA" id="ARBA00024818"/>
    </source>
</evidence>
<evidence type="ECO:0000256" key="15">
    <source>
        <dbReference type="SAM" id="MobiDB-lite"/>
    </source>
</evidence>
<keyword evidence="11" id="KW-1278">Translocase</keyword>
<keyword evidence="5" id="KW-0813">Transport</keyword>
<comment type="function">
    <text evidence="13">Part of the ABC transporter complex LptBFG involved in the translocation of lipopolysaccharide (LPS) from the inner membrane to the outer membrane. Probably responsible for energy coupling to the transport system.</text>
</comment>
<evidence type="ECO:0000259" key="16">
    <source>
        <dbReference type="PROSITE" id="PS50893"/>
    </source>
</evidence>
<keyword evidence="9" id="KW-0547">Nucleotide-binding</keyword>
<comment type="caution">
    <text evidence="17">The sequence shown here is derived from an EMBL/GenBank/DDBJ whole genome shotgun (WGS) entry which is preliminary data.</text>
</comment>
<keyword evidence="8" id="KW-0997">Cell inner membrane</keyword>
<dbReference type="InterPro" id="IPR003439">
    <property type="entry name" value="ABC_transporter-like_ATP-bd"/>
</dbReference>
<gene>
    <name evidence="17" type="primary">lptB</name>
    <name evidence="17" type="ORF">ACFQ2F_00420</name>
</gene>
<keyword evidence="10 17" id="KW-0067">ATP-binding</keyword>
<dbReference type="RefSeq" id="WP_379090539.1">
    <property type="nucleotide sequence ID" value="NZ_JBHTJO010000001.1"/>
</dbReference>
<evidence type="ECO:0000256" key="3">
    <source>
        <dbReference type="ARBA" id="ARBA00010865"/>
    </source>
</evidence>
<dbReference type="InterPro" id="IPR030921">
    <property type="entry name" value="LPS_export_LptB"/>
</dbReference>
<comment type="subcellular location">
    <subcellularLocation>
        <location evidence="2">Cell inner membrane</location>
        <topology evidence="2">Peripheral membrane protein</topology>
        <orientation evidence="2">Cytoplasmic side</orientation>
    </subcellularLocation>
    <subcellularLocation>
        <location evidence="1">Cytoplasm</location>
    </subcellularLocation>
</comment>
<evidence type="ECO:0000256" key="11">
    <source>
        <dbReference type="ARBA" id="ARBA00022967"/>
    </source>
</evidence>
<dbReference type="NCBIfam" id="TIGR04406">
    <property type="entry name" value="LPS_export_lptB"/>
    <property type="match status" value="1"/>
</dbReference>
<proteinExistence type="inferred from homology"/>
<evidence type="ECO:0000256" key="12">
    <source>
        <dbReference type="ARBA" id="ARBA00023136"/>
    </source>
</evidence>
<dbReference type="Gene3D" id="3.40.50.300">
    <property type="entry name" value="P-loop containing nucleotide triphosphate hydrolases"/>
    <property type="match status" value="1"/>
</dbReference>
<evidence type="ECO:0000313" key="17">
    <source>
        <dbReference type="EMBL" id="MFD0985560.1"/>
    </source>
</evidence>
<organism evidence="17 18">
    <name type="scientific">Methyloligella solikamskensis</name>
    <dbReference type="NCBI Taxonomy" id="1177756"/>
    <lineage>
        <taxon>Bacteria</taxon>
        <taxon>Pseudomonadati</taxon>
        <taxon>Pseudomonadota</taxon>
        <taxon>Alphaproteobacteria</taxon>
        <taxon>Hyphomicrobiales</taxon>
        <taxon>Hyphomicrobiaceae</taxon>
        <taxon>Methyloligella</taxon>
    </lineage>
</organism>
<keyword evidence="18" id="KW-1185">Reference proteome</keyword>
<feature type="region of interest" description="Disordered" evidence="15">
    <location>
        <begin position="1"/>
        <end position="52"/>
    </location>
</feature>
<evidence type="ECO:0000256" key="4">
    <source>
        <dbReference type="ARBA" id="ARBA00017803"/>
    </source>
</evidence>
<dbReference type="InterPro" id="IPR051120">
    <property type="entry name" value="ABC_AA/LPS_Transport"/>
</dbReference>
<dbReference type="PANTHER" id="PTHR45772:SF10">
    <property type="entry name" value="LIPOPOLYSACCHARIDE EXPORT SYSTEM ATP-BINDING PROTEIN LPTB"/>
    <property type="match status" value="1"/>
</dbReference>
<evidence type="ECO:0000313" key="18">
    <source>
        <dbReference type="Proteomes" id="UP001597102"/>
    </source>
</evidence>
<keyword evidence="7" id="KW-0963">Cytoplasm</keyword>
<dbReference type="PANTHER" id="PTHR45772">
    <property type="entry name" value="CONSERVED COMPONENT OF ABC TRANSPORTER FOR NATURAL AMINO ACIDS-RELATED"/>
    <property type="match status" value="1"/>
</dbReference>
<comment type="subunit">
    <text evidence="14">Component of the lipopolysaccharide transport and assembly complex. The LptBFG transporter is composed of two ATP-binding proteins (LptB) and two transmembrane proteins (LptF and LptG).</text>
</comment>
<feature type="domain" description="ABC transporter" evidence="16">
    <location>
        <begin position="51"/>
        <end position="283"/>
    </location>
</feature>
<dbReference type="CDD" id="cd03218">
    <property type="entry name" value="ABC_YhbG"/>
    <property type="match status" value="1"/>
</dbReference>
<dbReference type="InterPro" id="IPR027417">
    <property type="entry name" value="P-loop_NTPase"/>
</dbReference>
<dbReference type="PROSITE" id="PS00211">
    <property type="entry name" value="ABC_TRANSPORTER_1"/>
    <property type="match status" value="1"/>
</dbReference>
<name>A0ABW3J560_9HYPH</name>
<evidence type="ECO:0000256" key="1">
    <source>
        <dbReference type="ARBA" id="ARBA00004496"/>
    </source>
</evidence>
<dbReference type="Proteomes" id="UP001597102">
    <property type="component" value="Unassembled WGS sequence"/>
</dbReference>
<evidence type="ECO:0000256" key="9">
    <source>
        <dbReference type="ARBA" id="ARBA00022741"/>
    </source>
</evidence>
<sequence>MLSFPDQRALAEQGADPAQAQRSRPQPGQPHPGQPPQPARPQARQAPAGSLSIREVTKAFKKRRVVRGVSIDIRRGEAVGLLGPNGAGKTTVFYMITGLIPADTGTITIDGRDVTKLPMYRRARLGIGYLPQEASIFRGLNVEENILAVLEMVEPNKKARQDQLDGLLEEFRITHLRKSAALSLSGGERRRVEIARALATRPSFMLLDEPFAGIDPIAVNDIRALVRHLTGRGIGVLITDHNVRETLELIDRAYIIYDGSVLTHGTAQEVIANEDVRRVYLGDQFRI</sequence>
<dbReference type="SUPFAM" id="SSF52540">
    <property type="entry name" value="P-loop containing nucleoside triphosphate hydrolases"/>
    <property type="match status" value="1"/>
</dbReference>
<reference evidence="18" key="1">
    <citation type="journal article" date="2019" name="Int. J. Syst. Evol. Microbiol.">
        <title>The Global Catalogue of Microorganisms (GCM) 10K type strain sequencing project: providing services to taxonomists for standard genome sequencing and annotation.</title>
        <authorList>
            <consortium name="The Broad Institute Genomics Platform"/>
            <consortium name="The Broad Institute Genome Sequencing Center for Infectious Disease"/>
            <person name="Wu L."/>
            <person name="Ma J."/>
        </authorList>
    </citation>
    <scope>NUCLEOTIDE SEQUENCE [LARGE SCALE GENOMIC DNA]</scope>
    <source>
        <strain evidence="18">CCUG 61697</strain>
    </source>
</reference>
<dbReference type="Pfam" id="PF00005">
    <property type="entry name" value="ABC_tran"/>
    <property type="match status" value="1"/>
</dbReference>
<evidence type="ECO:0000256" key="8">
    <source>
        <dbReference type="ARBA" id="ARBA00022519"/>
    </source>
</evidence>
<evidence type="ECO:0000256" key="7">
    <source>
        <dbReference type="ARBA" id="ARBA00022490"/>
    </source>
</evidence>
<evidence type="ECO:0000256" key="6">
    <source>
        <dbReference type="ARBA" id="ARBA00022475"/>
    </source>
</evidence>
<dbReference type="InterPro" id="IPR032823">
    <property type="entry name" value="BCA_ABC_TP_C"/>
</dbReference>
<evidence type="ECO:0000256" key="2">
    <source>
        <dbReference type="ARBA" id="ARBA00004515"/>
    </source>
</evidence>
<keyword evidence="12" id="KW-0472">Membrane</keyword>
<dbReference type="InterPro" id="IPR003593">
    <property type="entry name" value="AAA+_ATPase"/>
</dbReference>
<dbReference type="GO" id="GO:0005524">
    <property type="term" value="F:ATP binding"/>
    <property type="evidence" value="ECO:0007669"/>
    <property type="project" value="UniProtKB-KW"/>
</dbReference>
<dbReference type="SMART" id="SM00382">
    <property type="entry name" value="AAA"/>
    <property type="match status" value="1"/>
</dbReference>
<feature type="compositionally biased region" description="Pro residues" evidence="15">
    <location>
        <begin position="27"/>
        <end position="39"/>
    </location>
</feature>